<organism evidence="4 6">
    <name type="scientific">Mumia zhuanghuii</name>
    <dbReference type="NCBI Taxonomy" id="2585211"/>
    <lineage>
        <taxon>Bacteria</taxon>
        <taxon>Bacillati</taxon>
        <taxon>Actinomycetota</taxon>
        <taxon>Actinomycetes</taxon>
        <taxon>Propionibacteriales</taxon>
        <taxon>Nocardioidaceae</taxon>
        <taxon>Mumia</taxon>
    </lineage>
</organism>
<proteinExistence type="inferred from homology"/>
<gene>
    <name evidence="5" type="ORF">FHE65_00700</name>
    <name evidence="4" type="ORF">FHE65_01230</name>
</gene>
<evidence type="ECO:0000313" key="5">
    <source>
        <dbReference type="EMBL" id="TNC52129.1"/>
    </source>
</evidence>
<dbReference type="Gene3D" id="2.40.37.20">
    <property type="entry name" value="D-serine dehydratase-like domain"/>
    <property type="match status" value="1"/>
</dbReference>
<dbReference type="SUPFAM" id="SSF51419">
    <property type="entry name" value="PLP-binding barrel"/>
    <property type="match status" value="1"/>
</dbReference>
<dbReference type="RefSeq" id="WP_139104979.1">
    <property type="nucleotide sequence ID" value="NZ_VDFR01000004.1"/>
</dbReference>
<feature type="domain" description="D-serine dehydratase-like" evidence="3">
    <location>
        <begin position="262"/>
        <end position="357"/>
    </location>
</feature>
<name>A0A5C4N5X0_9ACTN</name>
<evidence type="ECO:0000256" key="2">
    <source>
        <dbReference type="ARBA" id="ARBA00023239"/>
    </source>
</evidence>
<comment type="similarity">
    <text evidence="1">Belongs to the DSD1 family.</text>
</comment>
<comment type="caution">
    <text evidence="4">The sequence shown here is derived from an EMBL/GenBank/DDBJ whole genome shotgun (WGS) entry which is preliminary data.</text>
</comment>
<dbReference type="InterPro" id="IPR029066">
    <property type="entry name" value="PLP-binding_barrel"/>
</dbReference>
<dbReference type="Pfam" id="PF01168">
    <property type="entry name" value="Ala_racemase_N"/>
    <property type="match status" value="1"/>
</dbReference>
<dbReference type="EMBL" id="VDFR01000005">
    <property type="protein sequence ID" value="TNC51759.1"/>
    <property type="molecule type" value="Genomic_DNA"/>
</dbReference>
<dbReference type="InterPro" id="IPR026956">
    <property type="entry name" value="D-ser_dehydrat-like_dom"/>
</dbReference>
<dbReference type="EMBL" id="VDFR01000004">
    <property type="protein sequence ID" value="TNC52129.1"/>
    <property type="molecule type" value="Genomic_DNA"/>
</dbReference>
<evidence type="ECO:0000313" key="6">
    <source>
        <dbReference type="Proteomes" id="UP000306740"/>
    </source>
</evidence>
<dbReference type="AlphaFoldDB" id="A0A5C4N5X0"/>
<dbReference type="InterPro" id="IPR051466">
    <property type="entry name" value="D-amino_acid_metab_enzyme"/>
</dbReference>
<dbReference type="Proteomes" id="UP000306740">
    <property type="component" value="Unassembled WGS sequence"/>
</dbReference>
<dbReference type="GO" id="GO:0008721">
    <property type="term" value="F:D-serine ammonia-lyase activity"/>
    <property type="evidence" value="ECO:0007669"/>
    <property type="project" value="TreeGrafter"/>
</dbReference>
<dbReference type="InterPro" id="IPR042208">
    <property type="entry name" value="D-ser_dehydrat-like_sf"/>
</dbReference>
<protein>
    <submittedName>
        <fullName evidence="4">D-TA family PLP-dependent enzyme</fullName>
    </submittedName>
</protein>
<dbReference type="Pfam" id="PF14031">
    <property type="entry name" value="D-ser_dehydrat"/>
    <property type="match status" value="1"/>
</dbReference>
<reference evidence="4 6" key="1">
    <citation type="submission" date="2019-05" db="EMBL/GenBank/DDBJ databases">
        <title>Mumia sp. nov., isolated from the intestinal contents of plateau pika (Ochotona curzoniae) in the Qinghai-Tibet plateau of China.</title>
        <authorList>
            <person name="Tian Z."/>
        </authorList>
    </citation>
    <scope>NUCLEOTIDE SEQUENCE [LARGE SCALE GENOMIC DNA]</scope>
    <source>
        <strain evidence="6">527</strain>
        <strain evidence="4">Z527</strain>
    </source>
</reference>
<dbReference type="SMART" id="SM01119">
    <property type="entry name" value="D-ser_dehydrat"/>
    <property type="match status" value="1"/>
</dbReference>
<evidence type="ECO:0000259" key="3">
    <source>
        <dbReference type="SMART" id="SM01119"/>
    </source>
</evidence>
<evidence type="ECO:0000313" key="4">
    <source>
        <dbReference type="EMBL" id="TNC51759.1"/>
    </source>
</evidence>
<sequence>MSEEQRPPTRWAPERWEGIPTPFLAVDVPTLRANIGRAQAFCDDRGLRLRPHVKTHKTPEIARLQVDAGARGLAVATVGEAECFAAAGFDDLFIAYPVHTNAALARRLRQLLETADLVLGIDSHDGVDALVRHGLSDHPRLSLLVEVECGLRRTGVAPEDAGRLASYAADHGLAVSGVFTFPGHGYAVGAAGAAAADEAKALSEAAAAFSDAGLSCTVRSGGATPTYEATDTTVVTETRPGVYAFHDAQQVALGAASPEDVALAVVTTVVSAPAPDRIVLDAGSKTLAADRPSFVDGHGLLLGVPGARIDRIWEHHGVVDTSGADPGEVPKVGDRVAVLPNHVCTAVNLADRLYARAADGIVTWDVAARGRNG</sequence>
<dbReference type="Gene3D" id="3.20.20.10">
    <property type="entry name" value="Alanine racemase"/>
    <property type="match status" value="1"/>
</dbReference>
<evidence type="ECO:0000256" key="1">
    <source>
        <dbReference type="ARBA" id="ARBA00005323"/>
    </source>
</evidence>
<accession>A0A5C4N5X0</accession>
<dbReference type="OrthoDB" id="9811417at2"/>
<dbReference type="InterPro" id="IPR001608">
    <property type="entry name" value="Ala_racemase_N"/>
</dbReference>
<dbReference type="GO" id="GO:0036088">
    <property type="term" value="P:D-serine catabolic process"/>
    <property type="evidence" value="ECO:0007669"/>
    <property type="project" value="TreeGrafter"/>
</dbReference>
<dbReference type="PANTHER" id="PTHR28004:SF2">
    <property type="entry name" value="D-SERINE DEHYDRATASE"/>
    <property type="match status" value="1"/>
</dbReference>
<keyword evidence="2" id="KW-0456">Lyase</keyword>
<dbReference type="PANTHER" id="PTHR28004">
    <property type="entry name" value="ZGC:162816-RELATED"/>
    <property type="match status" value="1"/>
</dbReference>